<dbReference type="InterPro" id="IPR005119">
    <property type="entry name" value="LysR_subst-bd"/>
</dbReference>
<comment type="caution">
    <text evidence="6">The sequence shown here is derived from an EMBL/GenBank/DDBJ whole genome shotgun (WGS) entry which is preliminary data.</text>
</comment>
<evidence type="ECO:0000313" key="6">
    <source>
        <dbReference type="EMBL" id="MDQ0321332.1"/>
    </source>
</evidence>
<dbReference type="EMBL" id="JAUSVF010000001">
    <property type="protein sequence ID" value="MDQ0321332.1"/>
    <property type="molecule type" value="Genomic_DNA"/>
</dbReference>
<dbReference type="Gene3D" id="3.40.190.290">
    <property type="match status" value="1"/>
</dbReference>
<reference evidence="6 7" key="1">
    <citation type="submission" date="2023-07" db="EMBL/GenBank/DDBJ databases">
        <title>Genomic Encyclopedia of Type Strains, Phase IV (KMG-IV): sequencing the most valuable type-strain genomes for metagenomic binning, comparative biology and taxonomic classification.</title>
        <authorList>
            <person name="Goeker M."/>
        </authorList>
    </citation>
    <scope>NUCLEOTIDE SEQUENCE [LARGE SCALE GENOMIC DNA]</scope>
    <source>
        <strain evidence="6 7">DSM 1112</strain>
    </source>
</reference>
<evidence type="ECO:0000256" key="2">
    <source>
        <dbReference type="ARBA" id="ARBA00023015"/>
    </source>
</evidence>
<dbReference type="GO" id="GO:0003677">
    <property type="term" value="F:DNA binding"/>
    <property type="evidence" value="ECO:0007669"/>
    <property type="project" value="UniProtKB-KW"/>
</dbReference>
<dbReference type="Pfam" id="PF00126">
    <property type="entry name" value="HTH_1"/>
    <property type="match status" value="1"/>
</dbReference>
<dbReference type="InterPro" id="IPR036388">
    <property type="entry name" value="WH-like_DNA-bd_sf"/>
</dbReference>
<dbReference type="InterPro" id="IPR036390">
    <property type="entry name" value="WH_DNA-bd_sf"/>
</dbReference>
<keyword evidence="3 6" id="KW-0238">DNA-binding</keyword>
<proteinExistence type="inferred from homology"/>
<comment type="similarity">
    <text evidence="1">Belongs to the LysR transcriptional regulatory family.</text>
</comment>
<organism evidence="6 7">
    <name type="scientific">Pararhizobium capsulatum DSM 1112</name>
    <dbReference type="NCBI Taxonomy" id="1121113"/>
    <lineage>
        <taxon>Bacteria</taxon>
        <taxon>Pseudomonadati</taxon>
        <taxon>Pseudomonadota</taxon>
        <taxon>Alphaproteobacteria</taxon>
        <taxon>Hyphomicrobiales</taxon>
        <taxon>Rhizobiaceae</taxon>
        <taxon>Rhizobium/Agrobacterium group</taxon>
        <taxon>Pararhizobium</taxon>
    </lineage>
</organism>
<dbReference type="PANTHER" id="PTHR30419:SF8">
    <property type="entry name" value="NITROGEN ASSIMILATION TRANSCRIPTIONAL ACTIVATOR-RELATED"/>
    <property type="match status" value="1"/>
</dbReference>
<evidence type="ECO:0000313" key="7">
    <source>
        <dbReference type="Proteomes" id="UP001230207"/>
    </source>
</evidence>
<sequence>MDEQTNAISVPVDYSEKGILRSGLKMNHLQLILAIEDHKQISAAADALNISQPAASRLLGEIEAILKVPLCARVARGVELTQYGETLARRARTIFLELRETAREISELKTGSGGSVSIGSVTGPALHLAVPAIRQVSTAYPGIEIDLQIENSTVLVRELLAARHDFVLGRIPDDQNRRLFNFAEIGMENVCLIVREGHPLLEKSIVSPSDLPLYDWVFQPPGTLLRRAVEDSFLSEGIPFPATIINTSSTILTVAIVCNTNAIAAVARDVATLISDNGTASGAIRILPADFHVTIRPYGLITARGRDLPPSARLLYDLILKQSTA</sequence>
<dbReference type="SUPFAM" id="SSF53850">
    <property type="entry name" value="Periplasmic binding protein-like II"/>
    <property type="match status" value="1"/>
</dbReference>
<protein>
    <submittedName>
        <fullName evidence="6">DNA-binding transcriptional LysR family regulator</fullName>
    </submittedName>
</protein>
<dbReference type="PROSITE" id="PS50931">
    <property type="entry name" value="HTH_LYSR"/>
    <property type="match status" value="1"/>
</dbReference>
<dbReference type="Gene3D" id="1.10.10.10">
    <property type="entry name" value="Winged helix-like DNA-binding domain superfamily/Winged helix DNA-binding domain"/>
    <property type="match status" value="1"/>
</dbReference>
<accession>A0ABU0BTN7</accession>
<keyword evidence="2" id="KW-0805">Transcription regulation</keyword>
<dbReference type="InterPro" id="IPR000847">
    <property type="entry name" value="LysR_HTH_N"/>
</dbReference>
<name>A0ABU0BTN7_9HYPH</name>
<keyword evidence="4" id="KW-0804">Transcription</keyword>
<evidence type="ECO:0000256" key="1">
    <source>
        <dbReference type="ARBA" id="ARBA00009437"/>
    </source>
</evidence>
<evidence type="ECO:0000256" key="4">
    <source>
        <dbReference type="ARBA" id="ARBA00023163"/>
    </source>
</evidence>
<evidence type="ECO:0000259" key="5">
    <source>
        <dbReference type="PROSITE" id="PS50931"/>
    </source>
</evidence>
<evidence type="ECO:0000256" key="3">
    <source>
        <dbReference type="ARBA" id="ARBA00023125"/>
    </source>
</evidence>
<dbReference type="SUPFAM" id="SSF46785">
    <property type="entry name" value="Winged helix' DNA-binding domain"/>
    <property type="match status" value="1"/>
</dbReference>
<dbReference type="Pfam" id="PF03466">
    <property type="entry name" value="LysR_substrate"/>
    <property type="match status" value="1"/>
</dbReference>
<dbReference type="Proteomes" id="UP001230207">
    <property type="component" value="Unassembled WGS sequence"/>
</dbReference>
<keyword evidence="7" id="KW-1185">Reference proteome</keyword>
<feature type="domain" description="HTH lysR-type" evidence="5">
    <location>
        <begin position="24"/>
        <end position="81"/>
    </location>
</feature>
<dbReference type="RefSeq" id="WP_307231852.1">
    <property type="nucleotide sequence ID" value="NZ_JAUSVF010000001.1"/>
</dbReference>
<dbReference type="PANTHER" id="PTHR30419">
    <property type="entry name" value="HTH-TYPE TRANSCRIPTIONAL REGULATOR YBHD"/>
    <property type="match status" value="1"/>
</dbReference>
<gene>
    <name evidence="6" type="ORF">QO002_003470</name>
</gene>
<dbReference type="InterPro" id="IPR050950">
    <property type="entry name" value="HTH-type_LysR_regulators"/>
</dbReference>